<protein>
    <submittedName>
        <fullName evidence="7">DEAD/DEAH box helicase</fullName>
    </submittedName>
</protein>
<feature type="domain" description="Helicase ATP-binding" evidence="5">
    <location>
        <begin position="629"/>
        <end position="789"/>
    </location>
</feature>
<sequence length="1083" mass="122673">MTSHKKIAAADLRYDCGNGAYTRGEKYFEQNRVVELRVEHEDDLSIELYSVVKGNGGRQYVQQIELSWFSEEGGPLDVSGSCSCPVGYNCKHVVAACLAYEQSRPKSQVTSTACLSWLDTLDEANNVIDFTNEFIAYVIQPLSGRDDCILSLYVTREKKSGGLTVGRQTPAANVIYSYHYNNYIRPEDVEIARILTSLDLSYGQGSSLEGAAGYIALQKALKSGRLFWKTHQSEPLVADVERSLDLSWQQQGSNYKLRVQTQPADAMLLPTEPPLYIDEAAGTMGEVLVGGLSQHQFRRLLSAPVVPAELADEFSRRLIVEHPELSLPPPQPLELSELNGAEPIPRLRLFGQAVGSNNQYSHFIMLSFDYDDYTVSAYRADEVSVVKAERGYVRIQRNTEAEITAVTELAEFGFYPNELAGLEELVLFSPVEKTLMDSAGRWAEFLDNKVPELEERGWIVEQDDSFLLQFQQAENWDAEIEQTDHDWFQMRFNITVNDQSMPLMPLIMPVLEQYSREELPDMLSIPLESHHYIKVPATQLKPFLDILYELFDSVSFDEDGNGRLSRYNAAALADMEEHSYGVFSLQGGAELLEIGKKLRDFRGIEDSPVPAGLQAQLRDYQRQGLSWLQFLRAYDFAGILADDMGLGKTVQTLSHLLLEKEAGRMDKPCLIIAPTSLMSNWRREAERFTPQLSVLTLQGVERKQRFDQIAQHDLVLTTYPLLPRDKDALLEHQYYFLILDEAQTIKNPKAQAARLVRKIDARHRLCLTGTPMENHLGELWAQFDFLMPGFLGNNALFRKVYRTPIEVYGEEQARERLSKRVEPFMLRRTKRQVADELPEKTEIVRSVPLSEKQAALYESIRISMEKKVREAIATKGMARSHITILDALLKLRQTCCDPRTLSLKEAQKVTESAKLDLLLEMLPELLEEGRRILVFSQFTKMLGLIEAELKAQKIAYSKLTGQTRKRDEAIERFKSGEADVFLISLKAGGVGLNLTEADTVIIYDPWWNPAVESQAADRAHRIGQEKAVFVYKLLTENTVEEKILAMQEKKRALADGVYQGGQKEEAFQLNADDLTALLKPIDL</sequence>
<dbReference type="PANTHER" id="PTHR10799">
    <property type="entry name" value="SNF2/RAD54 HELICASE FAMILY"/>
    <property type="match status" value="1"/>
</dbReference>
<dbReference type="PROSITE" id="PS51194">
    <property type="entry name" value="HELICASE_CTER"/>
    <property type="match status" value="1"/>
</dbReference>
<reference evidence="7 8" key="1">
    <citation type="journal article" date="2024" name="Microbiology">
        <title>Methylomarinum rosea sp. nov., a novel halophilic methanotrophic bacterium from the hypersaline Lake Elton.</title>
        <authorList>
            <person name="Suleimanov R.Z."/>
            <person name="Oshkin I.Y."/>
            <person name="Danilova O.V."/>
            <person name="Suzina N.E."/>
            <person name="Dedysh S.N."/>
        </authorList>
    </citation>
    <scope>NUCLEOTIDE SEQUENCE [LARGE SCALE GENOMIC DNA]</scope>
    <source>
        <strain evidence="7 8">Ch1-1</strain>
    </source>
</reference>
<keyword evidence="1" id="KW-0378">Hydrolase</keyword>
<keyword evidence="2 7" id="KW-0067">ATP-binding</keyword>
<keyword evidence="2 7" id="KW-0347">Helicase</keyword>
<evidence type="ECO:0000259" key="5">
    <source>
        <dbReference type="PROSITE" id="PS51192"/>
    </source>
</evidence>
<dbReference type="GO" id="GO:0008270">
    <property type="term" value="F:zinc ion binding"/>
    <property type="evidence" value="ECO:0007669"/>
    <property type="project" value="UniProtKB-KW"/>
</dbReference>
<proteinExistence type="predicted"/>
<dbReference type="Proteomes" id="UP001225378">
    <property type="component" value="Chromosome"/>
</dbReference>
<dbReference type="SMART" id="SM00487">
    <property type="entry name" value="DEXDc"/>
    <property type="match status" value="1"/>
</dbReference>
<gene>
    <name evidence="7" type="ORF">Q9L42_010185</name>
</gene>
<evidence type="ECO:0000256" key="2">
    <source>
        <dbReference type="ARBA" id="ARBA00022806"/>
    </source>
</evidence>
<dbReference type="AlphaFoldDB" id="A0AAU7NZK6"/>
<keyword evidence="2 7" id="KW-0547">Nucleotide-binding</keyword>
<dbReference type="Gene3D" id="3.40.50.10810">
    <property type="entry name" value="Tandem AAA-ATPase domain"/>
    <property type="match status" value="1"/>
</dbReference>
<keyword evidence="3" id="KW-0862">Zinc</keyword>
<dbReference type="GO" id="GO:0005524">
    <property type="term" value="F:ATP binding"/>
    <property type="evidence" value="ECO:0007669"/>
    <property type="project" value="InterPro"/>
</dbReference>
<dbReference type="RefSeq" id="WP_305908546.1">
    <property type="nucleotide sequence ID" value="NZ_CP157743.1"/>
</dbReference>
<dbReference type="InterPro" id="IPR038718">
    <property type="entry name" value="SNF2-like_sf"/>
</dbReference>
<dbReference type="EMBL" id="CP157743">
    <property type="protein sequence ID" value="XBS22471.1"/>
    <property type="molecule type" value="Genomic_DNA"/>
</dbReference>
<dbReference type="InterPro" id="IPR014001">
    <property type="entry name" value="Helicase_ATP-bd"/>
</dbReference>
<evidence type="ECO:0000256" key="3">
    <source>
        <dbReference type="PROSITE-ProRule" id="PRU00325"/>
    </source>
</evidence>
<evidence type="ECO:0000256" key="1">
    <source>
        <dbReference type="ARBA" id="ARBA00022801"/>
    </source>
</evidence>
<dbReference type="Pfam" id="PF04434">
    <property type="entry name" value="SWIM"/>
    <property type="match status" value="1"/>
</dbReference>
<evidence type="ECO:0000313" key="7">
    <source>
        <dbReference type="EMBL" id="XBS22471.1"/>
    </source>
</evidence>
<dbReference type="InterPro" id="IPR001650">
    <property type="entry name" value="Helicase_C-like"/>
</dbReference>
<dbReference type="InterPro" id="IPR000330">
    <property type="entry name" value="SNF2_N"/>
</dbReference>
<dbReference type="KEGG" id="mech:Q9L42_010185"/>
<dbReference type="CDD" id="cd18012">
    <property type="entry name" value="DEXQc_arch_SWI2_SNF2"/>
    <property type="match status" value="1"/>
</dbReference>
<accession>A0AAU7NZK6</accession>
<evidence type="ECO:0000313" key="8">
    <source>
        <dbReference type="Proteomes" id="UP001225378"/>
    </source>
</evidence>
<keyword evidence="8" id="KW-1185">Reference proteome</keyword>
<dbReference type="SUPFAM" id="SSF52540">
    <property type="entry name" value="P-loop containing nucleoside triphosphate hydrolases"/>
    <property type="match status" value="2"/>
</dbReference>
<dbReference type="Pfam" id="PF00176">
    <property type="entry name" value="SNF2-rel_dom"/>
    <property type="match status" value="1"/>
</dbReference>
<dbReference type="InterPro" id="IPR049730">
    <property type="entry name" value="SNF2/RAD54-like_C"/>
</dbReference>
<evidence type="ECO:0000259" key="6">
    <source>
        <dbReference type="PROSITE" id="PS51194"/>
    </source>
</evidence>
<evidence type="ECO:0000259" key="4">
    <source>
        <dbReference type="PROSITE" id="PS50966"/>
    </source>
</evidence>
<feature type="domain" description="Helicase C-terminal" evidence="6">
    <location>
        <begin position="917"/>
        <end position="1075"/>
    </location>
</feature>
<keyword evidence="3" id="KW-0863">Zinc-finger</keyword>
<dbReference type="SMART" id="SM00490">
    <property type="entry name" value="HELICc"/>
    <property type="match status" value="1"/>
</dbReference>
<dbReference type="Pfam" id="PF00271">
    <property type="entry name" value="Helicase_C"/>
    <property type="match status" value="1"/>
</dbReference>
<dbReference type="CDD" id="cd18793">
    <property type="entry name" value="SF2_C_SNF"/>
    <property type="match status" value="1"/>
</dbReference>
<dbReference type="PROSITE" id="PS50966">
    <property type="entry name" value="ZF_SWIM"/>
    <property type="match status" value="1"/>
</dbReference>
<keyword evidence="3" id="KW-0479">Metal-binding</keyword>
<name>A0AAU7NZK6_9GAMM</name>
<dbReference type="GO" id="GO:0004386">
    <property type="term" value="F:helicase activity"/>
    <property type="evidence" value="ECO:0007669"/>
    <property type="project" value="UniProtKB-KW"/>
</dbReference>
<dbReference type="Gene3D" id="3.40.50.300">
    <property type="entry name" value="P-loop containing nucleotide triphosphate hydrolases"/>
    <property type="match status" value="1"/>
</dbReference>
<dbReference type="InterPro" id="IPR007527">
    <property type="entry name" value="Znf_SWIM"/>
</dbReference>
<organism evidence="7 8">
    <name type="scientific">Methylomarinum roseum</name>
    <dbReference type="NCBI Taxonomy" id="3067653"/>
    <lineage>
        <taxon>Bacteria</taxon>
        <taxon>Pseudomonadati</taxon>
        <taxon>Pseudomonadota</taxon>
        <taxon>Gammaproteobacteria</taxon>
        <taxon>Methylococcales</taxon>
        <taxon>Methylococcaceae</taxon>
        <taxon>Methylomarinum</taxon>
    </lineage>
</organism>
<dbReference type="InterPro" id="IPR027417">
    <property type="entry name" value="P-loop_NTPase"/>
</dbReference>
<dbReference type="GO" id="GO:0016787">
    <property type="term" value="F:hydrolase activity"/>
    <property type="evidence" value="ECO:0007669"/>
    <property type="project" value="UniProtKB-KW"/>
</dbReference>
<dbReference type="PROSITE" id="PS51192">
    <property type="entry name" value="HELICASE_ATP_BIND_1"/>
    <property type="match status" value="1"/>
</dbReference>
<feature type="domain" description="SWIM-type" evidence="4">
    <location>
        <begin position="60"/>
        <end position="101"/>
    </location>
</feature>